<dbReference type="Proteomes" id="UP000291236">
    <property type="component" value="Chromosome"/>
</dbReference>
<dbReference type="EMBL" id="AP019368">
    <property type="protein sequence ID" value="BBH52497.1"/>
    <property type="molecule type" value="Genomic_DNA"/>
</dbReference>
<evidence type="ECO:0000313" key="1">
    <source>
        <dbReference type="EMBL" id="BBH52497.1"/>
    </source>
</evidence>
<proteinExistence type="predicted"/>
<keyword evidence="2" id="KW-1185">Reference proteome</keyword>
<accession>A0A4V0P2A0</accession>
<sequence>MLDEEKNNNNIYHINEFKLKKLAEIEKKRNINVLEFYKFSEDKECEENLINFKINNIKKSVQRINKLISQIKEISDKPQK</sequence>
<organism evidence="1 2">
    <name type="scientific">Fluviispira sanaruensis</name>
    <dbReference type="NCBI Taxonomy" id="2493639"/>
    <lineage>
        <taxon>Bacteria</taxon>
        <taxon>Pseudomonadati</taxon>
        <taxon>Bdellovibrionota</taxon>
        <taxon>Oligoflexia</taxon>
        <taxon>Silvanigrellales</taxon>
        <taxon>Silvanigrellaceae</taxon>
        <taxon>Fluviispira</taxon>
    </lineage>
</organism>
<gene>
    <name evidence="1" type="ORF">JCM31447_09380</name>
</gene>
<dbReference type="KEGG" id="sbf:JCM31447_09380"/>
<dbReference type="RefSeq" id="WP_130607058.1">
    <property type="nucleotide sequence ID" value="NZ_AP019368.1"/>
</dbReference>
<protein>
    <submittedName>
        <fullName evidence="1">Uncharacterized protein</fullName>
    </submittedName>
</protein>
<evidence type="ECO:0000313" key="2">
    <source>
        <dbReference type="Proteomes" id="UP000291236"/>
    </source>
</evidence>
<name>A0A4V0P2A0_FLUSA</name>
<dbReference type="AlphaFoldDB" id="A0A4V0P2A0"/>
<reference evidence="1 2" key="1">
    <citation type="submission" date="2018-12" db="EMBL/GenBank/DDBJ databases">
        <title>Rubrispira sanarue gen. nov., sp., nov., a member of the order Silvanigrellales, isolated from a brackish lake in Hamamatsu Japan.</title>
        <authorList>
            <person name="Maejima Y."/>
            <person name="Iino T."/>
            <person name="Muraguchi Y."/>
            <person name="Fukuda K."/>
            <person name="Nojiri H."/>
            <person name="Ohkuma M."/>
            <person name="Moriuchi R."/>
            <person name="Dohra H."/>
            <person name="Kimbara K."/>
            <person name="Shintani M."/>
        </authorList>
    </citation>
    <scope>NUCLEOTIDE SEQUENCE [LARGE SCALE GENOMIC DNA]</scope>
    <source>
        <strain evidence="1 2">RF1110005</strain>
    </source>
</reference>